<name>A9KN86_LACP7</name>
<dbReference type="SUPFAM" id="SSF56059">
    <property type="entry name" value="Glutathione synthetase ATP-binding domain-like"/>
    <property type="match status" value="1"/>
</dbReference>
<reference evidence="3" key="1">
    <citation type="submission" date="2007-11" db="EMBL/GenBank/DDBJ databases">
        <title>Complete genome sequence of Clostridium phytofermentans ISDg.</title>
        <authorList>
            <person name="Leschine S.B."/>
            <person name="Warnick T.A."/>
            <person name="Blanchard J.L."/>
            <person name="Schnell D.J."/>
            <person name="Petit E.L."/>
            <person name="LaTouf W.G."/>
            <person name="Copeland A."/>
            <person name="Lucas S."/>
            <person name="Lapidus A."/>
            <person name="Barry K."/>
            <person name="Glavina del Rio T."/>
            <person name="Dalin E."/>
            <person name="Tice H."/>
            <person name="Pitluck S."/>
            <person name="Kiss H."/>
            <person name="Brettin T."/>
            <person name="Bruce D."/>
            <person name="Detter J.C."/>
            <person name="Han C."/>
            <person name="Kuske C."/>
            <person name="Schmutz J."/>
            <person name="Larimer F."/>
            <person name="Land M."/>
            <person name="Hauser L."/>
            <person name="Kyrpides N."/>
            <person name="Kim E.A."/>
            <person name="Richardson P."/>
        </authorList>
    </citation>
    <scope>NUCLEOTIDE SEQUENCE [LARGE SCALE GENOMIC DNA]</scope>
    <source>
        <strain evidence="3">ATCC 700394 / DSM 18823 / ISDg</strain>
    </source>
</reference>
<evidence type="ECO:0000313" key="3">
    <source>
        <dbReference type="Proteomes" id="UP000000370"/>
    </source>
</evidence>
<dbReference type="Pfam" id="PF14397">
    <property type="entry name" value="ATPgrasp_ST"/>
    <property type="match status" value="1"/>
</dbReference>
<proteinExistence type="predicted"/>
<dbReference type="eggNOG" id="COG0189">
    <property type="taxonomic scope" value="Bacteria"/>
</dbReference>
<dbReference type="RefSeq" id="WP_012199239.1">
    <property type="nucleotide sequence ID" value="NC_010001.1"/>
</dbReference>
<dbReference type="KEGG" id="cpy:Cphy_1207"/>
<dbReference type="EMBL" id="CP000885">
    <property type="protein sequence ID" value="ABX41585.1"/>
    <property type="molecule type" value="Genomic_DNA"/>
</dbReference>
<keyword evidence="2" id="KW-0808">Transferase</keyword>
<evidence type="ECO:0000313" key="2">
    <source>
        <dbReference type="EMBL" id="ABX41585.1"/>
    </source>
</evidence>
<dbReference type="GO" id="GO:0016740">
    <property type="term" value="F:transferase activity"/>
    <property type="evidence" value="ECO:0007669"/>
    <property type="project" value="UniProtKB-KW"/>
</dbReference>
<keyword evidence="3" id="KW-1185">Reference proteome</keyword>
<evidence type="ECO:0000259" key="1">
    <source>
        <dbReference type="Pfam" id="PF14397"/>
    </source>
</evidence>
<dbReference type="OrthoDB" id="8736147at2"/>
<dbReference type="Proteomes" id="UP000000370">
    <property type="component" value="Chromosome"/>
</dbReference>
<feature type="domain" description="Alpha-L-glutamate ligase-related protein ATP-grasp" evidence="1">
    <location>
        <begin position="88"/>
        <end position="359"/>
    </location>
</feature>
<dbReference type="AlphaFoldDB" id="A9KN86"/>
<dbReference type="InterPro" id="IPR039523">
    <property type="entry name" value="RimK-rel_E_lig_ATP-grasp"/>
</dbReference>
<accession>A9KN86</accession>
<gene>
    <name evidence="2" type="ordered locus">Cphy_1207</name>
</gene>
<organism evidence="2 3">
    <name type="scientific">Lachnoclostridium phytofermentans (strain ATCC 700394 / DSM 18823 / ISDg)</name>
    <name type="common">Clostridium phytofermentans</name>
    <dbReference type="NCBI Taxonomy" id="357809"/>
    <lineage>
        <taxon>Bacteria</taxon>
        <taxon>Bacillati</taxon>
        <taxon>Bacillota</taxon>
        <taxon>Clostridia</taxon>
        <taxon>Lachnospirales</taxon>
        <taxon>Lachnospiraceae</taxon>
    </lineage>
</organism>
<protein>
    <submittedName>
        <fullName evidence="2">Putative hexapeptide transferase family protein</fullName>
    </submittedName>
</protein>
<dbReference type="HOGENOM" id="CLU_061957_1_0_9"/>
<sequence length="370" mass="42349">MGILKKERALLNHFIDKSFCTGLKVGEYKYIWGYRNLWRKVVLSKKQTNSIQRNFKKYYGKSFSTKWHRFYQSYTGKFDKDYFPEILFSTELEPLLNPRSISLTLEDKNLLEPLYKSVKGLKIPKTLIGNSYGTYYSNIEGKRKIINDKKACDIISNTDYVVIKPTIGTHSGSGIMICKFMNGIDEFTQSSCSDILELYKENFIIQEYITNCKELSSLYGESLNTIRVVTYILDNKLYYLPLALRLGCDGNKVDNIGAGGLFIGISQEGYLNPYAFAEIGTKYSHHPNSKVVFRNYFIPNIPKVLEMAYCCHLKTPQVKMVSWDFTIDESLNVVLIEANMLGQSVGFPQMANGESAFGVNTGRMLKLIRK</sequence>
<dbReference type="STRING" id="357809.Cphy_1207"/>